<keyword evidence="2" id="KW-1185">Reference proteome</keyword>
<sequence length="82" mass="8973">MHGEVCPLERRRVEVARGISPLGLIPQPGPVWGVQLLGGDTRAGRGGHEPLTLLAADRRPGDQHRQVGLSCPEHCRDRLVLR</sequence>
<dbReference type="Proteomes" id="UP000037397">
    <property type="component" value="Unassembled WGS sequence"/>
</dbReference>
<comment type="caution">
    <text evidence="1">The sequence shown here is derived from an EMBL/GenBank/DDBJ whole genome shotgun (WGS) entry which is preliminary data.</text>
</comment>
<organism evidence="1 2">
    <name type="scientific">Luteipulveratus halotolerans</name>
    <dbReference type="NCBI Taxonomy" id="1631356"/>
    <lineage>
        <taxon>Bacteria</taxon>
        <taxon>Bacillati</taxon>
        <taxon>Actinomycetota</taxon>
        <taxon>Actinomycetes</taxon>
        <taxon>Micrococcales</taxon>
        <taxon>Dermacoccaceae</taxon>
        <taxon>Luteipulveratus</taxon>
    </lineage>
</organism>
<accession>A0A0L6CPG8</accession>
<proteinExistence type="predicted"/>
<evidence type="ECO:0000313" key="1">
    <source>
        <dbReference type="EMBL" id="KNX39661.1"/>
    </source>
</evidence>
<dbReference type="AlphaFoldDB" id="A0A0L6CPG8"/>
<name>A0A0L6CPG8_9MICO</name>
<evidence type="ECO:0000313" key="2">
    <source>
        <dbReference type="Proteomes" id="UP000037397"/>
    </source>
</evidence>
<protein>
    <submittedName>
        <fullName evidence="1">Uncharacterized protein</fullName>
    </submittedName>
</protein>
<gene>
    <name evidence="1" type="ORF">VV01_00005</name>
</gene>
<dbReference type="EMBL" id="LAIR01000001">
    <property type="protein sequence ID" value="KNX39661.1"/>
    <property type="molecule type" value="Genomic_DNA"/>
</dbReference>
<reference evidence="2" key="1">
    <citation type="submission" date="2015-03" db="EMBL/GenBank/DDBJ databases">
        <title>Luteipulveratus halotolerans sp. nov., a novel actinobacterium (Dermacoccaceae) from Sarawak, Malaysia.</title>
        <authorList>
            <person name="Juboi H."/>
            <person name="Basik A."/>
            <person name="Shamsul S.S."/>
            <person name="Arnold P."/>
            <person name="Schmitt E.K."/>
            <person name="Sanglier J.-J."/>
            <person name="Yeo T."/>
        </authorList>
    </citation>
    <scope>NUCLEOTIDE SEQUENCE [LARGE SCALE GENOMIC DNA]</scope>
    <source>
        <strain evidence="2">C296001</strain>
    </source>
</reference>